<evidence type="ECO:0000313" key="1">
    <source>
        <dbReference type="EMBL" id="ROI12344.1"/>
    </source>
</evidence>
<dbReference type="Proteomes" id="UP000267623">
    <property type="component" value="Unassembled WGS sequence"/>
</dbReference>
<dbReference type="AlphaFoldDB" id="A0A1H6JFQ7"/>
<dbReference type="EMBL" id="RJTU01000073">
    <property type="protein sequence ID" value="ROI12344.1"/>
    <property type="molecule type" value="Genomic_DNA"/>
</dbReference>
<dbReference type="STRING" id="420404.SAMN05421793_11414"/>
<gene>
    <name evidence="1" type="ORF">EGH73_11850</name>
    <name evidence="2" type="ORF">SAMN05421793_11414</name>
</gene>
<evidence type="ECO:0000313" key="2">
    <source>
        <dbReference type="EMBL" id="SEH59570.1"/>
    </source>
</evidence>
<reference evidence="4" key="4">
    <citation type="submission" date="2018-11" db="EMBL/GenBank/DDBJ databases">
        <title>Proposal to divide the Flavobacteriaceae and reorganize its genera based on Amino Acid Identity values calculated from whole genome sequences.</title>
        <authorList>
            <person name="Nicholson A.C."/>
            <person name="Gulvik C.A."/>
            <person name="Whitney A.M."/>
            <person name="Humrighouse B.W."/>
            <person name="Bell M."/>
            <person name="Holmes B."/>
            <person name="Steigerwalt A."/>
            <person name="Villarma A."/>
            <person name="Sheth M."/>
            <person name="Batra D."/>
            <person name="Pryor J."/>
            <person name="Bernardet J.-F."/>
            <person name="Hugo C."/>
            <person name="Kampfer P."/>
            <person name="Newman J."/>
            <person name="Mcquiston J."/>
        </authorList>
    </citation>
    <scope>NUCLEOTIDE SEQUENCE [LARGE SCALE GENOMIC DNA]</scope>
    <source>
        <strain evidence="4">DSM 22165</strain>
    </source>
</reference>
<dbReference type="Proteomes" id="UP000198555">
    <property type="component" value="Unassembled WGS sequence"/>
</dbReference>
<proteinExistence type="predicted"/>
<protein>
    <submittedName>
        <fullName evidence="2">Plasmid stabilization system protein ParE</fullName>
    </submittedName>
    <submittedName>
        <fullName evidence="1">Type II toxin-antitoxin system RelE/ParE family toxin</fullName>
    </submittedName>
</protein>
<dbReference type="RefSeq" id="WP_089769571.1">
    <property type="nucleotide sequence ID" value="NZ_DALZAR010000006.1"/>
</dbReference>
<organism evidence="2 3">
    <name type="scientific">Epilithonimonas hominis</name>
    <dbReference type="NCBI Taxonomy" id="420404"/>
    <lineage>
        <taxon>Bacteria</taxon>
        <taxon>Pseudomonadati</taxon>
        <taxon>Bacteroidota</taxon>
        <taxon>Flavobacteriia</taxon>
        <taxon>Flavobacteriales</taxon>
        <taxon>Weeksellaceae</taxon>
        <taxon>Chryseobacterium group</taxon>
        <taxon>Epilithonimonas</taxon>
    </lineage>
</organism>
<evidence type="ECO:0000313" key="3">
    <source>
        <dbReference type="Proteomes" id="UP000198555"/>
    </source>
</evidence>
<reference evidence="2" key="2">
    <citation type="submission" date="2016-10" db="EMBL/GenBank/DDBJ databases">
        <authorList>
            <person name="de Groot N.N."/>
        </authorList>
    </citation>
    <scope>NUCLEOTIDE SEQUENCE [LARGE SCALE GENOMIC DNA]</scope>
    <source>
        <strain evidence="2">DSM 19326</strain>
    </source>
</reference>
<sequence>MRIRYTKEAEESLIEIAEFLYYRWTEKEIQDLYSELETVLENVSQSLVIYEKFSENIFQALIGNRNVKLYFTVDSDEILVLFFLNCRQNPDRLDFLK</sequence>
<dbReference type="InterPro" id="IPR035093">
    <property type="entry name" value="RelE/ParE_toxin_dom_sf"/>
</dbReference>
<keyword evidence="3" id="KW-1185">Reference proteome</keyword>
<reference evidence="3" key="1">
    <citation type="submission" date="2016-10" db="EMBL/GenBank/DDBJ databases">
        <authorList>
            <person name="Varghese N."/>
            <person name="Submissions S."/>
        </authorList>
    </citation>
    <scope>NUCLEOTIDE SEQUENCE [LARGE SCALE GENOMIC DNA]</scope>
    <source>
        <strain evidence="3">DSM 19326</strain>
    </source>
</reference>
<evidence type="ECO:0000313" key="4">
    <source>
        <dbReference type="Proteomes" id="UP000267623"/>
    </source>
</evidence>
<dbReference type="Gene3D" id="3.30.2310.20">
    <property type="entry name" value="RelE-like"/>
    <property type="match status" value="1"/>
</dbReference>
<accession>A0A1H6JFQ7</accession>
<dbReference type="EMBL" id="FNWX01000014">
    <property type="protein sequence ID" value="SEH59570.1"/>
    <property type="molecule type" value="Genomic_DNA"/>
</dbReference>
<reference evidence="4" key="3">
    <citation type="submission" date="2018-11" db="EMBL/GenBank/DDBJ databases">
        <title>Proposal to divide the Flavobacteriaceae and reorganize its genera based on Amino Acid Identity values calculated from whole genome sequences.</title>
        <authorList>
            <person name="Nicholson A.C."/>
            <person name="Gulvik C.A."/>
            <person name="Whitney A.M."/>
            <person name="Humrighouse B.W."/>
            <person name="Bell M."/>
            <person name="Holmes B."/>
            <person name="Steigerwalt A."/>
            <person name="Villarma A."/>
            <person name="Sheth M."/>
            <person name="Batra D."/>
            <person name="Pryor J."/>
            <person name="Bernardet J.-F."/>
            <person name="Hugo C."/>
            <person name="Kampfer P."/>
            <person name="Newman J."/>
            <person name="Mcquiston J.R."/>
        </authorList>
    </citation>
    <scope>NUCLEOTIDE SEQUENCE [LARGE SCALE GENOMIC DNA]</scope>
    <source>
        <strain evidence="4">DSM 22165</strain>
    </source>
</reference>
<name>A0A1H6JFQ7_9FLAO</name>